<comment type="similarity">
    <text evidence="1 2">Belongs to the small heat shock protein (HSP20) family.</text>
</comment>
<evidence type="ECO:0000313" key="6">
    <source>
        <dbReference type="Proteomes" id="UP001479606"/>
    </source>
</evidence>
<name>A0ABU9M1P7_9BACT</name>
<organism evidence="5 6">
    <name type="scientific">Hymenobacter segetis</name>
    <dbReference type="NCBI Taxonomy" id="2025509"/>
    <lineage>
        <taxon>Bacteria</taxon>
        <taxon>Pseudomonadati</taxon>
        <taxon>Bacteroidota</taxon>
        <taxon>Cytophagia</taxon>
        <taxon>Cytophagales</taxon>
        <taxon>Hymenobacteraceae</taxon>
        <taxon>Hymenobacter</taxon>
    </lineage>
</organism>
<dbReference type="InterPro" id="IPR002068">
    <property type="entry name" value="A-crystallin/Hsp20_dom"/>
</dbReference>
<reference evidence="5 6" key="1">
    <citation type="journal article" date="2018" name="Arch. Microbiol.">
        <title>Hymenobacter segetis sp. nov., isolated from soil.</title>
        <authorList>
            <person name="Ten L.N."/>
            <person name="Lim S.J."/>
            <person name="Kim B.O."/>
            <person name="Kang I.K."/>
            <person name="Jung H.Y."/>
        </authorList>
    </citation>
    <scope>NUCLEOTIDE SEQUENCE [LARGE SCALE GENOMIC DNA]</scope>
    <source>
        <strain evidence="5 6">S7-3-11</strain>
    </source>
</reference>
<feature type="region of interest" description="Disordered" evidence="3">
    <location>
        <begin position="131"/>
        <end position="167"/>
    </location>
</feature>
<dbReference type="CDD" id="cd06464">
    <property type="entry name" value="ACD_sHsps-like"/>
    <property type="match status" value="1"/>
</dbReference>
<evidence type="ECO:0000256" key="3">
    <source>
        <dbReference type="SAM" id="MobiDB-lite"/>
    </source>
</evidence>
<evidence type="ECO:0000256" key="2">
    <source>
        <dbReference type="RuleBase" id="RU003616"/>
    </source>
</evidence>
<proteinExistence type="inferred from homology"/>
<dbReference type="Pfam" id="PF00011">
    <property type="entry name" value="HSP20"/>
    <property type="match status" value="1"/>
</dbReference>
<dbReference type="InterPro" id="IPR008978">
    <property type="entry name" value="HSP20-like_chaperone"/>
</dbReference>
<evidence type="ECO:0000259" key="4">
    <source>
        <dbReference type="PROSITE" id="PS01031"/>
    </source>
</evidence>
<evidence type="ECO:0000256" key="1">
    <source>
        <dbReference type="PROSITE-ProRule" id="PRU00285"/>
    </source>
</evidence>
<gene>
    <name evidence="5" type="ORF">AAFH49_21175</name>
</gene>
<dbReference type="EMBL" id="JBCEVZ010000092">
    <property type="protein sequence ID" value="MEL5996736.1"/>
    <property type="molecule type" value="Genomic_DNA"/>
</dbReference>
<evidence type="ECO:0000313" key="5">
    <source>
        <dbReference type="EMBL" id="MEL5996736.1"/>
    </source>
</evidence>
<feature type="domain" description="SHSP" evidence="4">
    <location>
        <begin position="35"/>
        <end position="148"/>
    </location>
</feature>
<sequence>MSNIQKYQDSFFDVMPARFSTLLDRFFDDNMPMRGQMNRFFPKVDTYETDTSYDIDAALPGMKEDDINVSLDQGRLTISGERKFENERNDRRYHVIESSYGSFMRTFQLPDAAEANKIDASFHNGVLHVHVPKGTPKTTQQRIPVHNGQGKNADQGKNIDQGQNAKK</sequence>
<dbReference type="InterPro" id="IPR031107">
    <property type="entry name" value="Small_HSP"/>
</dbReference>
<comment type="caution">
    <text evidence="5">The sequence shown here is derived from an EMBL/GenBank/DDBJ whole genome shotgun (WGS) entry which is preliminary data.</text>
</comment>
<feature type="compositionally biased region" description="Polar residues" evidence="3">
    <location>
        <begin position="158"/>
        <end position="167"/>
    </location>
</feature>
<dbReference type="PROSITE" id="PS01031">
    <property type="entry name" value="SHSP"/>
    <property type="match status" value="1"/>
</dbReference>
<dbReference type="Gene3D" id="2.60.40.790">
    <property type="match status" value="1"/>
</dbReference>
<dbReference type="PANTHER" id="PTHR11527">
    <property type="entry name" value="HEAT-SHOCK PROTEIN 20 FAMILY MEMBER"/>
    <property type="match status" value="1"/>
</dbReference>
<dbReference type="SUPFAM" id="SSF49764">
    <property type="entry name" value="HSP20-like chaperones"/>
    <property type="match status" value="1"/>
</dbReference>
<protein>
    <submittedName>
        <fullName evidence="5">Hsp20/alpha crystallin family protein</fullName>
    </submittedName>
</protein>
<accession>A0ABU9M1P7</accession>
<keyword evidence="6" id="KW-1185">Reference proteome</keyword>
<dbReference type="RefSeq" id="WP_342301335.1">
    <property type="nucleotide sequence ID" value="NZ_JBCEVZ010000092.1"/>
</dbReference>
<dbReference type="Proteomes" id="UP001479606">
    <property type="component" value="Unassembled WGS sequence"/>
</dbReference>